<evidence type="ECO:0000256" key="1">
    <source>
        <dbReference type="SAM" id="MobiDB-lite"/>
    </source>
</evidence>
<evidence type="ECO:0000313" key="2">
    <source>
        <dbReference type="EMBL" id="DAE21892.1"/>
    </source>
</evidence>
<organism evidence="2">
    <name type="scientific">Myoviridae sp. ctRTx89</name>
    <dbReference type="NCBI Taxonomy" id="2826652"/>
    <lineage>
        <taxon>Viruses</taxon>
        <taxon>Duplodnaviria</taxon>
        <taxon>Heunggongvirae</taxon>
        <taxon>Uroviricota</taxon>
        <taxon>Caudoviricetes</taxon>
    </lineage>
</organism>
<reference evidence="2" key="1">
    <citation type="journal article" date="2021" name="Proc. Natl. Acad. Sci. U.S.A.">
        <title>A Catalog of Tens of Thousands of Viruses from Human Metagenomes Reveals Hidden Associations with Chronic Diseases.</title>
        <authorList>
            <person name="Tisza M.J."/>
            <person name="Buck C.B."/>
        </authorList>
    </citation>
    <scope>NUCLEOTIDE SEQUENCE</scope>
    <source>
        <strain evidence="2">CtRTx89</strain>
    </source>
</reference>
<protein>
    <recommendedName>
        <fullName evidence="3">Transposase IS30-like HTH domain-containing protein</fullName>
    </recommendedName>
</protein>
<proteinExistence type="predicted"/>
<dbReference type="Gene3D" id="1.10.10.60">
    <property type="entry name" value="Homeodomain-like"/>
    <property type="match status" value="1"/>
</dbReference>
<sequence length="130" mass="14588">MNDSELLLFSRLWWQPDLPGLPPKPKPCQKSQSPASASSKTPSRKLDKSVRVSLRMVAVSGNGVRIGEDSPVAKYTDAEIDQVFQLRDEGYSFKAIADMLDMPKSTVWAVAAGLMRGRVVDHWERRKCRN</sequence>
<feature type="compositionally biased region" description="Low complexity" evidence="1">
    <location>
        <begin position="28"/>
        <end position="41"/>
    </location>
</feature>
<accession>A0A8S5QTA5</accession>
<feature type="region of interest" description="Disordered" evidence="1">
    <location>
        <begin position="20"/>
        <end position="48"/>
    </location>
</feature>
<dbReference type="EMBL" id="BK015720">
    <property type="protein sequence ID" value="DAE21892.1"/>
    <property type="molecule type" value="Genomic_DNA"/>
</dbReference>
<name>A0A8S5QTA5_9CAUD</name>
<evidence type="ECO:0008006" key="3">
    <source>
        <dbReference type="Google" id="ProtNLM"/>
    </source>
</evidence>